<evidence type="ECO:0000256" key="6">
    <source>
        <dbReference type="ARBA" id="ARBA00022989"/>
    </source>
</evidence>
<comment type="subcellular location">
    <subcellularLocation>
        <location evidence="1">Membrane</location>
        <topology evidence="1">Multi-pass membrane protein</topology>
    </subcellularLocation>
</comment>
<sequence length="275" mass="32079">MFLKIIVMTLNYVETVHQFIFPSMNMLWLVLAILLISWYVSSHGMQNTIHFVVIAFLFSFWIILFVIPFFFPPIASLSDLYPLIPAKWSLNSWKTLLFLWSAFSGPEYLICISLWFKRGQTILKYLTYGNLISTFEFLIYFIASLLFMGANYLSKTNYPVVTMVKYLQSPVIERIDMILLSLHMFHFVFVLSILILSFYGGIRIVFKRFDKQTTRMGSMGCFVTILTGVLVVNQWFWEPGIKKNYLLNLEIWSSSLTYLLVPSLLLIAIKLKGRV</sequence>
<evidence type="ECO:0000256" key="5">
    <source>
        <dbReference type="ARBA" id="ARBA00022692"/>
    </source>
</evidence>
<feature type="transmembrane region" description="Helical" evidence="8">
    <location>
        <begin position="52"/>
        <end position="75"/>
    </location>
</feature>
<dbReference type="PANTHER" id="PTHR34975">
    <property type="entry name" value="SPORE GERMINATION PROTEIN A2"/>
    <property type="match status" value="1"/>
</dbReference>
<evidence type="ECO:0000256" key="8">
    <source>
        <dbReference type="SAM" id="Phobius"/>
    </source>
</evidence>
<evidence type="ECO:0000256" key="3">
    <source>
        <dbReference type="ARBA" id="ARBA00022448"/>
    </source>
</evidence>
<keyword evidence="6 8" id="KW-1133">Transmembrane helix</keyword>
<comment type="caution">
    <text evidence="9">The sequence shown here is derived from an EMBL/GenBank/DDBJ whole genome shotgun (WGS) entry which is preliminary data.</text>
</comment>
<reference evidence="9 10" key="1">
    <citation type="submission" date="2022-06" db="EMBL/GenBank/DDBJ databases">
        <authorList>
            <person name="Jeon C.O."/>
        </authorList>
    </citation>
    <scope>NUCLEOTIDE SEQUENCE [LARGE SCALE GENOMIC DNA]</scope>
    <source>
        <strain evidence="9 10">KCTC 13943</strain>
    </source>
</reference>
<gene>
    <name evidence="9" type="ORF">NDK43_23995</name>
</gene>
<keyword evidence="7 8" id="KW-0472">Membrane</keyword>
<evidence type="ECO:0000313" key="10">
    <source>
        <dbReference type="Proteomes" id="UP001523262"/>
    </source>
</evidence>
<feature type="transmembrane region" description="Helical" evidence="8">
    <location>
        <begin position="128"/>
        <end position="153"/>
    </location>
</feature>
<comment type="similarity">
    <text evidence="2">Belongs to the amino acid-polyamine-organocation (APC) superfamily. Spore germination protein (SGP) (TC 2.A.3.9) family.</text>
</comment>
<feature type="transmembrane region" description="Helical" evidence="8">
    <location>
        <begin position="184"/>
        <end position="206"/>
    </location>
</feature>
<dbReference type="Proteomes" id="UP001523262">
    <property type="component" value="Unassembled WGS sequence"/>
</dbReference>
<accession>A0ABT0WEU3</accession>
<dbReference type="EMBL" id="JAMQCR010000002">
    <property type="protein sequence ID" value="MCM2534843.1"/>
    <property type="molecule type" value="Genomic_DNA"/>
</dbReference>
<feature type="transmembrane region" description="Helical" evidence="8">
    <location>
        <begin position="218"/>
        <end position="237"/>
    </location>
</feature>
<keyword evidence="4" id="KW-0309">Germination</keyword>
<evidence type="ECO:0000256" key="1">
    <source>
        <dbReference type="ARBA" id="ARBA00004141"/>
    </source>
</evidence>
<feature type="transmembrane region" description="Helical" evidence="8">
    <location>
        <begin position="95"/>
        <end position="116"/>
    </location>
</feature>
<keyword evidence="10" id="KW-1185">Reference proteome</keyword>
<dbReference type="Pfam" id="PF03845">
    <property type="entry name" value="Spore_permease"/>
    <property type="match status" value="1"/>
</dbReference>
<dbReference type="PANTHER" id="PTHR34975:SF2">
    <property type="entry name" value="SPORE GERMINATION PROTEIN A2"/>
    <property type="match status" value="1"/>
</dbReference>
<dbReference type="InterPro" id="IPR004761">
    <property type="entry name" value="Spore_GerAB"/>
</dbReference>
<organism evidence="9 10">
    <name type="scientific">Neobacillus pocheonensis</name>
    <dbReference type="NCBI Taxonomy" id="363869"/>
    <lineage>
        <taxon>Bacteria</taxon>
        <taxon>Bacillati</taxon>
        <taxon>Bacillota</taxon>
        <taxon>Bacilli</taxon>
        <taxon>Bacillales</taxon>
        <taxon>Bacillaceae</taxon>
        <taxon>Neobacillus</taxon>
    </lineage>
</organism>
<evidence type="ECO:0000313" key="9">
    <source>
        <dbReference type="EMBL" id="MCM2534843.1"/>
    </source>
</evidence>
<feature type="transmembrane region" description="Helical" evidence="8">
    <location>
        <begin position="249"/>
        <end position="269"/>
    </location>
</feature>
<protein>
    <submittedName>
        <fullName evidence="9">GerAB/ArcD/ProY family transporter</fullName>
    </submittedName>
</protein>
<proteinExistence type="inferred from homology"/>
<feature type="transmembrane region" description="Helical" evidence="8">
    <location>
        <begin position="20"/>
        <end position="40"/>
    </location>
</feature>
<evidence type="ECO:0000256" key="4">
    <source>
        <dbReference type="ARBA" id="ARBA00022544"/>
    </source>
</evidence>
<evidence type="ECO:0000256" key="2">
    <source>
        <dbReference type="ARBA" id="ARBA00007998"/>
    </source>
</evidence>
<evidence type="ECO:0000256" key="7">
    <source>
        <dbReference type="ARBA" id="ARBA00023136"/>
    </source>
</evidence>
<keyword evidence="3" id="KW-0813">Transport</keyword>
<keyword evidence="5 8" id="KW-0812">Transmembrane</keyword>
<name>A0ABT0WEU3_9BACI</name>